<dbReference type="AlphaFoldDB" id="A0A8D8WQM5"/>
<dbReference type="EMBL" id="HBUF01215074">
    <property type="protein sequence ID" value="CAG6666788.1"/>
    <property type="molecule type" value="Transcribed_RNA"/>
</dbReference>
<accession>A0A8D8WQM5</accession>
<organism evidence="1">
    <name type="scientific">Cacopsylla melanoneura</name>
    <dbReference type="NCBI Taxonomy" id="428564"/>
    <lineage>
        <taxon>Eukaryota</taxon>
        <taxon>Metazoa</taxon>
        <taxon>Ecdysozoa</taxon>
        <taxon>Arthropoda</taxon>
        <taxon>Hexapoda</taxon>
        <taxon>Insecta</taxon>
        <taxon>Pterygota</taxon>
        <taxon>Neoptera</taxon>
        <taxon>Paraneoptera</taxon>
        <taxon>Hemiptera</taxon>
        <taxon>Sternorrhyncha</taxon>
        <taxon>Psylloidea</taxon>
        <taxon>Psyllidae</taxon>
        <taxon>Psyllinae</taxon>
        <taxon>Cacopsylla</taxon>
    </lineage>
</organism>
<protein>
    <submittedName>
        <fullName evidence="1">Uncharacterized protein</fullName>
    </submittedName>
</protein>
<evidence type="ECO:0000313" key="1">
    <source>
        <dbReference type="EMBL" id="CAG6666784.1"/>
    </source>
</evidence>
<dbReference type="EMBL" id="HBUF01215073">
    <property type="protein sequence ID" value="CAG6666786.1"/>
    <property type="molecule type" value="Transcribed_RNA"/>
</dbReference>
<name>A0A8D8WQM5_9HEMI</name>
<proteinExistence type="predicted"/>
<sequence length="175" mass="19269">MEHIVLGSVSGLRNVGQVGWIRSVVGGPGCLFIRVRGGESVRQFARPFEHQTLIVGSIFDHDFFGFCLGLGFSMGHAHQVTIAHEAGRVTRGTHVLVHFVTTTNTGMIKRVQPARVGPFQMRRMKFQVSRLNAGSFQRVKQSTGTTSKHAECGHECFLRLRPSLGGRVMGNIDLN</sequence>
<dbReference type="EMBL" id="HBUF01215072">
    <property type="protein sequence ID" value="CAG6666784.1"/>
    <property type="molecule type" value="Transcribed_RNA"/>
</dbReference>
<reference evidence="1" key="1">
    <citation type="submission" date="2021-05" db="EMBL/GenBank/DDBJ databases">
        <authorList>
            <person name="Alioto T."/>
            <person name="Alioto T."/>
            <person name="Gomez Garrido J."/>
        </authorList>
    </citation>
    <scope>NUCLEOTIDE SEQUENCE</scope>
</reference>